<evidence type="ECO:0000313" key="3">
    <source>
        <dbReference type="Proteomes" id="UP001311232"/>
    </source>
</evidence>
<organism evidence="2 3">
    <name type="scientific">Crenichthys baileyi</name>
    <name type="common">White River springfish</name>
    <dbReference type="NCBI Taxonomy" id="28760"/>
    <lineage>
        <taxon>Eukaryota</taxon>
        <taxon>Metazoa</taxon>
        <taxon>Chordata</taxon>
        <taxon>Craniata</taxon>
        <taxon>Vertebrata</taxon>
        <taxon>Euteleostomi</taxon>
        <taxon>Actinopterygii</taxon>
        <taxon>Neopterygii</taxon>
        <taxon>Teleostei</taxon>
        <taxon>Neoteleostei</taxon>
        <taxon>Acanthomorphata</taxon>
        <taxon>Ovalentaria</taxon>
        <taxon>Atherinomorphae</taxon>
        <taxon>Cyprinodontiformes</taxon>
        <taxon>Goodeidae</taxon>
        <taxon>Crenichthys</taxon>
    </lineage>
</organism>
<sequence length="204" mass="22183">MTERSGQPDPAENFQRTLAEHSQQIRSHDSTLWEIVEQQRQANHQVEQLASLLQQACHPLISAPETSTPDELALVEEPKELDDNIDLAVCLDSRLRERRRACSGQKVWLAAWDIPLKSLSRKLSPRFIGPYVIESLVGPSPPPSAFQFPGPPSVSSLATKTCPDQYALPSGLAPASRPGVSRPPCLPAAGPGVTIPCRLGGLRS</sequence>
<dbReference type="EMBL" id="JAHHUM010000320">
    <property type="protein sequence ID" value="KAK5621049.1"/>
    <property type="molecule type" value="Genomic_DNA"/>
</dbReference>
<protein>
    <submittedName>
        <fullName evidence="2">Uncharacterized protein</fullName>
    </submittedName>
</protein>
<reference evidence="2 3" key="1">
    <citation type="submission" date="2021-06" db="EMBL/GenBank/DDBJ databases">
        <authorList>
            <person name="Palmer J.M."/>
        </authorList>
    </citation>
    <scope>NUCLEOTIDE SEQUENCE [LARGE SCALE GENOMIC DNA]</scope>
    <source>
        <strain evidence="2 3">MEX-2019</strain>
        <tissue evidence="2">Muscle</tissue>
    </source>
</reference>
<feature type="compositionally biased region" description="Polar residues" evidence="1">
    <location>
        <begin position="14"/>
        <end position="25"/>
    </location>
</feature>
<keyword evidence="3" id="KW-1185">Reference proteome</keyword>
<accession>A0AAV9SI93</accession>
<proteinExistence type="predicted"/>
<evidence type="ECO:0000256" key="1">
    <source>
        <dbReference type="SAM" id="MobiDB-lite"/>
    </source>
</evidence>
<comment type="caution">
    <text evidence="2">The sequence shown here is derived from an EMBL/GenBank/DDBJ whole genome shotgun (WGS) entry which is preliminary data.</text>
</comment>
<evidence type="ECO:0000313" key="2">
    <source>
        <dbReference type="EMBL" id="KAK5621049.1"/>
    </source>
</evidence>
<gene>
    <name evidence="2" type="ORF">CRENBAI_014866</name>
</gene>
<name>A0AAV9SI93_9TELE</name>
<dbReference type="AlphaFoldDB" id="A0AAV9SI93"/>
<dbReference type="Proteomes" id="UP001311232">
    <property type="component" value="Unassembled WGS sequence"/>
</dbReference>
<feature type="region of interest" description="Disordered" evidence="1">
    <location>
        <begin position="1"/>
        <end position="25"/>
    </location>
</feature>